<keyword evidence="3" id="KW-1185">Reference proteome</keyword>
<dbReference type="Proteomes" id="UP001529510">
    <property type="component" value="Unassembled WGS sequence"/>
</dbReference>
<evidence type="ECO:0000313" key="2">
    <source>
        <dbReference type="EMBL" id="KAL0179933.1"/>
    </source>
</evidence>
<proteinExistence type="predicted"/>
<comment type="caution">
    <text evidence="2">The sequence shown here is derived from an EMBL/GenBank/DDBJ whole genome shotgun (WGS) entry which is preliminary data.</text>
</comment>
<reference evidence="2 3" key="1">
    <citation type="submission" date="2024-05" db="EMBL/GenBank/DDBJ databases">
        <title>Genome sequencing and assembly of Indian major carp, Cirrhinus mrigala (Hamilton, 1822).</title>
        <authorList>
            <person name="Mohindra V."/>
            <person name="Chowdhury L.M."/>
            <person name="Lal K."/>
            <person name="Jena J.K."/>
        </authorList>
    </citation>
    <scope>NUCLEOTIDE SEQUENCE [LARGE SCALE GENOMIC DNA]</scope>
    <source>
        <strain evidence="2">CM1030</strain>
        <tissue evidence="2">Blood</tissue>
    </source>
</reference>
<evidence type="ECO:0000256" key="1">
    <source>
        <dbReference type="SAM" id="MobiDB-lite"/>
    </source>
</evidence>
<feature type="region of interest" description="Disordered" evidence="1">
    <location>
        <begin position="1"/>
        <end position="63"/>
    </location>
</feature>
<feature type="compositionally biased region" description="Low complexity" evidence="1">
    <location>
        <begin position="15"/>
        <end position="26"/>
    </location>
</feature>
<organism evidence="2 3">
    <name type="scientific">Cirrhinus mrigala</name>
    <name type="common">Mrigala</name>
    <dbReference type="NCBI Taxonomy" id="683832"/>
    <lineage>
        <taxon>Eukaryota</taxon>
        <taxon>Metazoa</taxon>
        <taxon>Chordata</taxon>
        <taxon>Craniata</taxon>
        <taxon>Vertebrata</taxon>
        <taxon>Euteleostomi</taxon>
        <taxon>Actinopterygii</taxon>
        <taxon>Neopterygii</taxon>
        <taxon>Teleostei</taxon>
        <taxon>Ostariophysi</taxon>
        <taxon>Cypriniformes</taxon>
        <taxon>Cyprinidae</taxon>
        <taxon>Labeoninae</taxon>
        <taxon>Labeonini</taxon>
        <taxon>Cirrhinus</taxon>
    </lineage>
</organism>
<evidence type="ECO:0000313" key="3">
    <source>
        <dbReference type="Proteomes" id="UP001529510"/>
    </source>
</evidence>
<dbReference type="EMBL" id="JAMKFB020000012">
    <property type="protein sequence ID" value="KAL0179933.1"/>
    <property type="molecule type" value="Genomic_DNA"/>
</dbReference>
<feature type="non-terminal residue" evidence="2">
    <location>
        <position position="63"/>
    </location>
</feature>
<feature type="non-terminal residue" evidence="2">
    <location>
        <position position="1"/>
    </location>
</feature>
<name>A0ABD0Q0W3_CIRMR</name>
<sequence>MSPSRGMPMGGMGSMGSPLPGPSYSGAMPMRPGMPQAAMDPTRKRLLQQQQQQPGGLMGPRRG</sequence>
<accession>A0ABD0Q0W3</accession>
<dbReference type="AlphaFoldDB" id="A0ABD0Q0W3"/>
<protein>
    <submittedName>
        <fullName evidence="2">Uncharacterized protein</fullName>
    </submittedName>
</protein>
<gene>
    <name evidence="2" type="ORF">M9458_025375</name>
</gene>